<dbReference type="EMBL" id="KN834829">
    <property type="protein sequence ID" value="KIK53438.1"/>
    <property type="molecule type" value="Genomic_DNA"/>
</dbReference>
<reference evidence="2 3" key="1">
    <citation type="submission" date="2014-04" db="EMBL/GenBank/DDBJ databases">
        <title>Evolutionary Origins and Diversification of the Mycorrhizal Mutualists.</title>
        <authorList>
            <consortium name="DOE Joint Genome Institute"/>
            <consortium name="Mycorrhizal Genomics Consortium"/>
            <person name="Kohler A."/>
            <person name="Kuo A."/>
            <person name="Nagy L.G."/>
            <person name="Floudas D."/>
            <person name="Copeland A."/>
            <person name="Barry K.W."/>
            <person name="Cichocki N."/>
            <person name="Veneault-Fourrey C."/>
            <person name="LaButti K."/>
            <person name="Lindquist E.A."/>
            <person name="Lipzen A."/>
            <person name="Lundell T."/>
            <person name="Morin E."/>
            <person name="Murat C."/>
            <person name="Riley R."/>
            <person name="Ohm R."/>
            <person name="Sun H."/>
            <person name="Tunlid A."/>
            <person name="Henrissat B."/>
            <person name="Grigoriev I.V."/>
            <person name="Hibbett D.S."/>
            <person name="Martin F."/>
        </authorList>
    </citation>
    <scope>NUCLEOTIDE SEQUENCE [LARGE SCALE GENOMIC DNA]</scope>
    <source>
        <strain evidence="2 3">FD-317 M1</strain>
    </source>
</reference>
<protein>
    <recommendedName>
        <fullName evidence="4">Secreted protein</fullName>
    </recommendedName>
</protein>
<gene>
    <name evidence="2" type="ORF">GYMLUDRAFT_49326</name>
</gene>
<dbReference type="AlphaFoldDB" id="A0A0D0CEM9"/>
<evidence type="ECO:0008006" key="4">
    <source>
        <dbReference type="Google" id="ProtNLM"/>
    </source>
</evidence>
<feature type="chain" id="PRO_5002208314" description="Secreted protein" evidence="1">
    <location>
        <begin position="22"/>
        <end position="79"/>
    </location>
</feature>
<feature type="signal peptide" evidence="1">
    <location>
        <begin position="1"/>
        <end position="21"/>
    </location>
</feature>
<evidence type="ECO:0000313" key="2">
    <source>
        <dbReference type="EMBL" id="KIK53438.1"/>
    </source>
</evidence>
<proteinExistence type="predicted"/>
<organism evidence="2 3">
    <name type="scientific">Collybiopsis luxurians FD-317 M1</name>
    <dbReference type="NCBI Taxonomy" id="944289"/>
    <lineage>
        <taxon>Eukaryota</taxon>
        <taxon>Fungi</taxon>
        <taxon>Dikarya</taxon>
        <taxon>Basidiomycota</taxon>
        <taxon>Agaricomycotina</taxon>
        <taxon>Agaricomycetes</taxon>
        <taxon>Agaricomycetidae</taxon>
        <taxon>Agaricales</taxon>
        <taxon>Marasmiineae</taxon>
        <taxon>Omphalotaceae</taxon>
        <taxon>Collybiopsis</taxon>
        <taxon>Collybiopsis luxurians</taxon>
    </lineage>
</organism>
<sequence length="79" mass="8817">MAVDPMTLILAIMLSVNLSTTQLSLRRFQLKRPQELPHGKTSYAIPRLSFATNSVCQPLLRGGRRSLSGKLCGRENYTI</sequence>
<keyword evidence="3" id="KW-1185">Reference proteome</keyword>
<name>A0A0D0CEM9_9AGAR</name>
<dbReference type="HOGENOM" id="CLU_2606284_0_0_1"/>
<accession>A0A0D0CEM9</accession>
<keyword evidence="1" id="KW-0732">Signal</keyword>
<dbReference type="Proteomes" id="UP000053593">
    <property type="component" value="Unassembled WGS sequence"/>
</dbReference>
<evidence type="ECO:0000256" key="1">
    <source>
        <dbReference type="SAM" id="SignalP"/>
    </source>
</evidence>
<evidence type="ECO:0000313" key="3">
    <source>
        <dbReference type="Proteomes" id="UP000053593"/>
    </source>
</evidence>